<dbReference type="AlphaFoldDB" id="A0A0F7ZW86"/>
<evidence type="ECO:0000313" key="1">
    <source>
        <dbReference type="EMBL" id="KJZ68537.1"/>
    </source>
</evidence>
<accession>A0A0F7ZW86</accession>
<evidence type="ECO:0000313" key="2">
    <source>
        <dbReference type="Proteomes" id="UP000054481"/>
    </source>
</evidence>
<gene>
    <name evidence="1" type="ORF">HIM_12076</name>
</gene>
<proteinExistence type="predicted"/>
<keyword evidence="2" id="KW-1185">Reference proteome</keyword>
<reference evidence="1 2" key="1">
    <citation type="journal article" date="2014" name="Genome Biol. Evol.">
        <title>Comparative genomics and transcriptomics analyses reveal divergent lifestyle features of nematode endoparasitic fungus Hirsutella minnesotensis.</title>
        <authorList>
            <person name="Lai Y."/>
            <person name="Liu K."/>
            <person name="Zhang X."/>
            <person name="Zhang X."/>
            <person name="Li K."/>
            <person name="Wang N."/>
            <person name="Shu C."/>
            <person name="Wu Y."/>
            <person name="Wang C."/>
            <person name="Bushley K.E."/>
            <person name="Xiang M."/>
            <person name="Liu X."/>
        </authorList>
    </citation>
    <scope>NUCLEOTIDE SEQUENCE [LARGE SCALE GENOMIC DNA]</scope>
    <source>
        <strain evidence="1 2">3608</strain>
    </source>
</reference>
<organism evidence="1 2">
    <name type="scientific">Hirsutella minnesotensis 3608</name>
    <dbReference type="NCBI Taxonomy" id="1043627"/>
    <lineage>
        <taxon>Eukaryota</taxon>
        <taxon>Fungi</taxon>
        <taxon>Dikarya</taxon>
        <taxon>Ascomycota</taxon>
        <taxon>Pezizomycotina</taxon>
        <taxon>Sordariomycetes</taxon>
        <taxon>Hypocreomycetidae</taxon>
        <taxon>Hypocreales</taxon>
        <taxon>Ophiocordycipitaceae</taxon>
        <taxon>Hirsutella</taxon>
    </lineage>
</organism>
<sequence length="265" mass="29316">MAEIKSHAFWLSYAPAHHESLEDVIELVDRVVIGKPGVWAGETTREGQNVVDMIICTPMAQRVKVVCGEIKWKRKGARGRVCDARWPEPYQPVDVFLHTWADAMTAGWRRTAGSRESVFAALSRHRIRDRERKKVGRIRKKRGSTETAAVVSTTPVLEASTEESETPVQVDGPGTDLGCQSGDFAGIDFGPPAPCPGPSTECEALDLLDLILEHHGIPLSETSLWEFGCDADLTMSCATETVHLDMSMKYELDWNAELPMTDIVL</sequence>
<dbReference type="OrthoDB" id="5166611at2759"/>
<protein>
    <submittedName>
        <fullName evidence="1">Uncharacterized protein</fullName>
    </submittedName>
</protein>
<dbReference type="Proteomes" id="UP000054481">
    <property type="component" value="Unassembled WGS sequence"/>
</dbReference>
<name>A0A0F7ZW86_9HYPO</name>
<dbReference type="EMBL" id="KQ030869">
    <property type="protein sequence ID" value="KJZ68537.1"/>
    <property type="molecule type" value="Genomic_DNA"/>
</dbReference>